<accession>A0A177M034</accession>
<gene>
    <name evidence="1" type="ORF">A1332_04100</name>
</gene>
<dbReference type="AlphaFoldDB" id="A0A177M034"/>
<organism evidence="1 2">
    <name type="scientific">Methylomonas methanica</name>
    <dbReference type="NCBI Taxonomy" id="421"/>
    <lineage>
        <taxon>Bacteria</taxon>
        <taxon>Pseudomonadati</taxon>
        <taxon>Pseudomonadota</taxon>
        <taxon>Gammaproteobacteria</taxon>
        <taxon>Methylococcales</taxon>
        <taxon>Methylococcaceae</taxon>
        <taxon>Methylomonas</taxon>
    </lineage>
</organism>
<dbReference type="Proteomes" id="UP000078090">
    <property type="component" value="Unassembled WGS sequence"/>
</dbReference>
<evidence type="ECO:0000313" key="1">
    <source>
        <dbReference type="EMBL" id="OAH99081.1"/>
    </source>
</evidence>
<proteinExistence type="predicted"/>
<protein>
    <submittedName>
        <fullName evidence="1">Uncharacterized protein</fullName>
    </submittedName>
</protein>
<comment type="caution">
    <text evidence="1">The sequence shown here is derived from an EMBL/GenBank/DDBJ whole genome shotgun (WGS) entry which is preliminary data.</text>
</comment>
<dbReference type="EMBL" id="LUUG01000105">
    <property type="protein sequence ID" value="OAH99081.1"/>
    <property type="molecule type" value="Genomic_DNA"/>
</dbReference>
<sequence length="81" mass="9198">MALLYAFNYYKTGGMMRLDLNATSFNVNPAKVGTELLIFLGSRIRGNDETRFFEVPFLLAVRIAKRLQSIAAFTEWEVDSS</sequence>
<name>A0A177M034_METMH</name>
<evidence type="ECO:0000313" key="2">
    <source>
        <dbReference type="Proteomes" id="UP000078090"/>
    </source>
</evidence>
<reference evidence="1 2" key="1">
    <citation type="submission" date="2016-03" db="EMBL/GenBank/DDBJ databases">
        <authorList>
            <person name="Ploux O."/>
        </authorList>
    </citation>
    <scope>NUCLEOTIDE SEQUENCE [LARGE SCALE GENOMIC DNA]</scope>
    <source>
        <strain evidence="1 2">R-45363</strain>
    </source>
</reference>
<dbReference type="RefSeq" id="WP_064010105.1">
    <property type="nucleotide sequence ID" value="NZ_LUUG01000105.1"/>
</dbReference>